<dbReference type="Gene3D" id="2.140.10.10">
    <property type="entry name" value="Quinoprotein alcohol dehydrogenase-like superfamily"/>
    <property type="match status" value="2"/>
</dbReference>
<gene>
    <name evidence="10" type="ORF">EPL05_08330</name>
</gene>
<evidence type="ECO:0000256" key="5">
    <source>
        <dbReference type="ARBA" id="ARBA00022729"/>
    </source>
</evidence>
<evidence type="ECO:0000256" key="4">
    <source>
        <dbReference type="ARBA" id="ARBA00022723"/>
    </source>
</evidence>
<keyword evidence="3 8" id="KW-0349">Heme</keyword>
<evidence type="ECO:0000313" key="11">
    <source>
        <dbReference type="Proteomes" id="UP000286701"/>
    </source>
</evidence>
<dbReference type="OrthoDB" id="9794322at2"/>
<comment type="caution">
    <text evidence="10">The sequence shown here is derived from an EMBL/GenBank/DDBJ whole genome shotgun (WGS) entry which is preliminary data.</text>
</comment>
<organism evidence="10 11">
    <name type="scientific">Mucilaginibacter gilvus</name>
    <dbReference type="NCBI Taxonomy" id="2305909"/>
    <lineage>
        <taxon>Bacteria</taxon>
        <taxon>Pseudomonadati</taxon>
        <taxon>Bacteroidota</taxon>
        <taxon>Sphingobacteriia</taxon>
        <taxon>Sphingobacteriales</taxon>
        <taxon>Sphingobacteriaceae</taxon>
        <taxon>Mucilaginibacter</taxon>
    </lineage>
</organism>
<evidence type="ECO:0000256" key="7">
    <source>
        <dbReference type="ARBA" id="ARBA00023004"/>
    </source>
</evidence>
<dbReference type="AlphaFoldDB" id="A0A3S4YFH7"/>
<dbReference type="GO" id="GO:0016020">
    <property type="term" value="C:membrane"/>
    <property type="evidence" value="ECO:0007669"/>
    <property type="project" value="InterPro"/>
</dbReference>
<dbReference type="GO" id="GO:0009055">
    <property type="term" value="F:electron transfer activity"/>
    <property type="evidence" value="ECO:0007669"/>
    <property type="project" value="InterPro"/>
</dbReference>
<protein>
    <submittedName>
        <fullName evidence="10">C-type cytochrome</fullName>
    </submittedName>
</protein>
<keyword evidence="7 8" id="KW-0408">Iron</keyword>
<dbReference type="GO" id="GO:0020037">
    <property type="term" value="F:heme binding"/>
    <property type="evidence" value="ECO:0007669"/>
    <property type="project" value="InterPro"/>
</dbReference>
<dbReference type="SUPFAM" id="SSF46626">
    <property type="entry name" value="Cytochrome c"/>
    <property type="match status" value="1"/>
</dbReference>
<comment type="similarity">
    <text evidence="2">Belongs to the bacterial PQQ dehydrogenase family.</text>
</comment>
<dbReference type="Pfam" id="PF01011">
    <property type="entry name" value="PQQ"/>
    <property type="match status" value="2"/>
</dbReference>
<dbReference type="GO" id="GO:0008876">
    <property type="term" value="F:quinoprotein glucose dehydrogenase activity"/>
    <property type="evidence" value="ECO:0007669"/>
    <property type="project" value="TreeGrafter"/>
</dbReference>
<evidence type="ECO:0000259" key="9">
    <source>
        <dbReference type="PROSITE" id="PS51007"/>
    </source>
</evidence>
<proteinExistence type="inferred from homology"/>
<dbReference type="InterPro" id="IPR036909">
    <property type="entry name" value="Cyt_c-like_dom_sf"/>
</dbReference>
<dbReference type="PANTHER" id="PTHR32303:SF4">
    <property type="entry name" value="QUINOPROTEIN GLUCOSE DEHYDROGENASE"/>
    <property type="match status" value="1"/>
</dbReference>
<evidence type="ECO:0000256" key="2">
    <source>
        <dbReference type="ARBA" id="ARBA00008156"/>
    </source>
</evidence>
<evidence type="ECO:0000256" key="1">
    <source>
        <dbReference type="ARBA" id="ARBA00001931"/>
    </source>
</evidence>
<keyword evidence="6" id="KW-0560">Oxidoreductase</keyword>
<dbReference type="GO" id="GO:0048038">
    <property type="term" value="F:quinone binding"/>
    <property type="evidence" value="ECO:0007669"/>
    <property type="project" value="InterPro"/>
</dbReference>
<dbReference type="InterPro" id="IPR017511">
    <property type="entry name" value="PQQ_mDH"/>
</dbReference>
<dbReference type="GO" id="GO:0046872">
    <property type="term" value="F:metal ion binding"/>
    <property type="evidence" value="ECO:0007669"/>
    <property type="project" value="UniProtKB-KW"/>
</dbReference>
<evidence type="ECO:0000256" key="3">
    <source>
        <dbReference type="ARBA" id="ARBA00022617"/>
    </source>
</evidence>
<dbReference type="InterPro" id="IPR009056">
    <property type="entry name" value="Cyt_c-like_dom"/>
</dbReference>
<dbReference type="PROSITE" id="PS51007">
    <property type="entry name" value="CYTC"/>
    <property type="match status" value="1"/>
</dbReference>
<dbReference type="Proteomes" id="UP000286701">
    <property type="component" value="Unassembled WGS sequence"/>
</dbReference>
<dbReference type="InterPro" id="IPR018391">
    <property type="entry name" value="PQQ_b-propeller_rpt"/>
</dbReference>
<evidence type="ECO:0000256" key="8">
    <source>
        <dbReference type="PROSITE-ProRule" id="PRU00433"/>
    </source>
</evidence>
<feature type="domain" description="Cytochrome c" evidence="9">
    <location>
        <begin position="489"/>
        <end position="565"/>
    </location>
</feature>
<evidence type="ECO:0000256" key="6">
    <source>
        <dbReference type="ARBA" id="ARBA00023002"/>
    </source>
</evidence>
<sequence length="731" mass="80084">MRSVRLFLSVIFLSVTFYSCKQSTSGSGDDYKGWGAYAGTKDAARYSASEVINLQNVAGLKQTWVYTSNDRDTANRTQNQCNPIMVDGVLYGSTPKLKLFSLNAVTGKQNWIFDPASVDTAAKFNPMFYYKVNRGVVYWQDADGGNKRLFYNVGNKVYCIDAEKGVPFTSFGNGGYLDMTENVGREIHSFVASTTPGIIYKDVLIMGVRVAESEDAAPAPIRAYDVLTGKLRWSFNTIPHPGEKGYETWENKDAWKSLGGANNWSGMSLDEKRGIVYIPTGSIGGDFYGGNRKGQNLYANSLIALDAVTGKYIWHYQFVHHDLWDRDLPATPNLVTIKHDGKDVDAVAQITKNGYIFMFDRTNGKPIFPINETPVPTNGLPGEQPWPTQPIPTLPEPFARQKFGPEDVTDISPETHQDMMEKYLKVKNRAMFSPPSKDGGWIFPGFDGGGEWGGAAVDQQTKIMYINSTELPWAQVMIDLPKTDNNDHTLAGTGHAFYNQRCIACHGADLKGNGSTIPSLLNLEKKYNELQAKSIMDNGRNMMPSFKAIPEGEKKAILTFLLKIPEKEATGPTSRGGPQPAIAETKGALPAAPYTMAGYNRFVDKDGYPGIKPPWGTLNAIDLTSGKLLWKVPLGEYAELTKRGIPITGTETYGGPLVTKGGLVFIAATKDEKIRAFDKKTGKVVWEAKLLAAGYATPAAYEIDGKQYIVIACGGGKIGSKSGDSYVAFSL</sequence>
<accession>A0A3S4YFH7</accession>
<dbReference type="InterPro" id="IPR002372">
    <property type="entry name" value="PQQ_rpt_dom"/>
</dbReference>
<dbReference type="Gene3D" id="1.10.760.10">
    <property type="entry name" value="Cytochrome c-like domain"/>
    <property type="match status" value="1"/>
</dbReference>
<dbReference type="PROSITE" id="PS51257">
    <property type="entry name" value="PROKAR_LIPOPROTEIN"/>
    <property type="match status" value="1"/>
</dbReference>
<dbReference type="RefSeq" id="WP_128533481.1">
    <property type="nucleotide sequence ID" value="NZ_SBIW01000003.1"/>
</dbReference>
<dbReference type="Pfam" id="PF13442">
    <property type="entry name" value="Cytochrome_CBB3"/>
    <property type="match status" value="1"/>
</dbReference>
<dbReference type="CDD" id="cd10280">
    <property type="entry name" value="PQQ_mGDH"/>
    <property type="match status" value="1"/>
</dbReference>
<name>A0A3S4YFH7_9SPHI</name>
<keyword evidence="5" id="KW-0732">Signal</keyword>
<keyword evidence="11" id="KW-1185">Reference proteome</keyword>
<dbReference type="SUPFAM" id="SSF50998">
    <property type="entry name" value="Quinoprotein alcohol dehydrogenase-like"/>
    <property type="match status" value="1"/>
</dbReference>
<dbReference type="InterPro" id="IPR011047">
    <property type="entry name" value="Quinoprotein_ADH-like_sf"/>
</dbReference>
<comment type="cofactor">
    <cofactor evidence="1">
        <name>pyrroloquinoline quinone</name>
        <dbReference type="ChEBI" id="CHEBI:58442"/>
    </cofactor>
</comment>
<dbReference type="PANTHER" id="PTHR32303">
    <property type="entry name" value="QUINOPROTEIN ALCOHOL DEHYDROGENASE (CYTOCHROME C)"/>
    <property type="match status" value="1"/>
</dbReference>
<keyword evidence="4 8" id="KW-0479">Metal-binding</keyword>
<dbReference type="SMART" id="SM00564">
    <property type="entry name" value="PQQ"/>
    <property type="match status" value="5"/>
</dbReference>
<reference evidence="10 11" key="1">
    <citation type="submission" date="2019-01" db="EMBL/GenBank/DDBJ databases">
        <title>Mucilaginibacter antarcticum sp. nov., isolated from antarctic soil.</title>
        <authorList>
            <person name="Yan Y.-Q."/>
            <person name="Du Z.-J."/>
        </authorList>
    </citation>
    <scope>NUCLEOTIDE SEQUENCE [LARGE SCALE GENOMIC DNA]</scope>
    <source>
        <strain evidence="10 11">F01003</strain>
    </source>
</reference>
<evidence type="ECO:0000313" key="10">
    <source>
        <dbReference type="EMBL" id="RWY54046.1"/>
    </source>
</evidence>
<dbReference type="EMBL" id="SBIW01000003">
    <property type="protein sequence ID" value="RWY54046.1"/>
    <property type="molecule type" value="Genomic_DNA"/>
</dbReference>